<organism evidence="1 2">
    <name type="scientific">Bacillus cabrialesii subsp. tritici</name>
    <dbReference type="NCBI Taxonomy" id="2944916"/>
    <lineage>
        <taxon>Bacteria</taxon>
        <taxon>Bacillati</taxon>
        <taxon>Bacillota</taxon>
        <taxon>Bacilli</taxon>
        <taxon>Bacillales</taxon>
        <taxon>Bacillaceae</taxon>
        <taxon>Bacillus</taxon>
        <taxon>Bacillus cabrialesii</taxon>
    </lineage>
</organism>
<proteinExistence type="predicted"/>
<gene>
    <name evidence="1" type="ORF">KHP33_014890</name>
</gene>
<dbReference type="EMBL" id="JAHBMK020000001">
    <property type="protein sequence ID" value="MDO8226117.1"/>
    <property type="molecule type" value="Genomic_DNA"/>
</dbReference>
<name>A0ABT9DN27_9BACI</name>
<keyword evidence="2" id="KW-1185">Reference proteome</keyword>
<evidence type="ECO:0000313" key="1">
    <source>
        <dbReference type="EMBL" id="MDO8226117.1"/>
    </source>
</evidence>
<evidence type="ECO:0000313" key="2">
    <source>
        <dbReference type="Proteomes" id="UP001177121"/>
    </source>
</evidence>
<comment type="caution">
    <text evidence="1">The sequence shown here is derived from an EMBL/GenBank/DDBJ whole genome shotgun (WGS) entry which is preliminary data.</text>
</comment>
<sequence>MGLDITAYKNLKVVENPELDEYGDIKNWRTEWTPGESMKWSEEHFPGRGEGVDPDKFYTWEESFSFRAGSYSGYGWWRRKLEEFKGDTAFQELINFADNEGTIGPVVSKKLAKDFNEHASAAREFAKTLGDAGEVWLYLYDDWKKAFEMASENGAVDFH</sequence>
<protein>
    <submittedName>
        <fullName evidence="1">Uncharacterized protein</fullName>
    </submittedName>
</protein>
<reference evidence="1" key="1">
    <citation type="submission" date="2023-07" db="EMBL/GenBank/DDBJ databases">
        <title>Biological control against Fusarium languescens, the causal agent of wilt in Jalapeno peppers, by a novel bacterial subspecies: Bacillus cabrialesii subsp. tritici TSO2.</title>
        <authorList>
            <person name="Montoya-Martinez A.C."/>
            <person name="Figueroa-Brambila K.M."/>
            <person name="Escalante-Beltran A."/>
            <person name="Lopez-Montoya N.D."/>
            <person name="Valenzuela-Ruiz V."/>
            <person name="Parra-Cota F.I."/>
            <person name="Estrada Alvarado M.I."/>
            <person name="De Los Santos Villalobos S."/>
        </authorList>
    </citation>
    <scope>NUCLEOTIDE SEQUENCE</scope>
    <source>
        <strain evidence="1">TSO2</strain>
    </source>
</reference>
<dbReference type="RefSeq" id="WP_213399977.1">
    <property type="nucleotide sequence ID" value="NZ_JAHBMK020000001.1"/>
</dbReference>
<accession>A0ABT9DN27</accession>
<dbReference type="Proteomes" id="UP001177121">
    <property type="component" value="Unassembled WGS sequence"/>
</dbReference>